<comment type="similarity">
    <text evidence="1 4">Belongs to the heat shock protein 70 family.</text>
</comment>
<dbReference type="FunFam" id="3.30.420.40:FF:000026">
    <property type="entry name" value="Heat shock protein 70"/>
    <property type="match status" value="1"/>
</dbReference>
<dbReference type="SUPFAM" id="SSF100934">
    <property type="entry name" value="Heat shock protein 70kD (HSP70), C-terminal subdomain"/>
    <property type="match status" value="1"/>
</dbReference>
<dbReference type="PRINTS" id="PR00301">
    <property type="entry name" value="HEATSHOCK70"/>
</dbReference>
<dbReference type="SUPFAM" id="SSF100920">
    <property type="entry name" value="Heat shock protein 70kD (HSP70), peptide-binding domain"/>
    <property type="match status" value="1"/>
</dbReference>
<keyword evidence="3 4" id="KW-0067">ATP-binding</keyword>
<evidence type="ECO:0000256" key="2">
    <source>
        <dbReference type="ARBA" id="ARBA00022741"/>
    </source>
</evidence>
<dbReference type="PROSITE" id="PS01036">
    <property type="entry name" value="HSP70_3"/>
    <property type="match status" value="1"/>
</dbReference>
<dbReference type="EMBL" id="OX459118">
    <property type="protein sequence ID" value="CAI9092422.1"/>
    <property type="molecule type" value="Genomic_DNA"/>
</dbReference>
<dbReference type="AlphaFoldDB" id="A0AAV1CAK1"/>
<dbReference type="PROSITE" id="PS00329">
    <property type="entry name" value="HSP70_2"/>
    <property type="match status" value="1"/>
</dbReference>
<dbReference type="InterPro" id="IPR029047">
    <property type="entry name" value="HSP70_peptide-bd_sf"/>
</dbReference>
<dbReference type="Gene3D" id="3.30.420.40">
    <property type="match status" value="2"/>
</dbReference>
<dbReference type="GO" id="GO:0140662">
    <property type="term" value="F:ATP-dependent protein folding chaperone"/>
    <property type="evidence" value="ECO:0007669"/>
    <property type="project" value="InterPro"/>
</dbReference>
<evidence type="ECO:0000313" key="6">
    <source>
        <dbReference type="Proteomes" id="UP001161247"/>
    </source>
</evidence>
<dbReference type="PANTHER" id="PTHR19375">
    <property type="entry name" value="HEAT SHOCK PROTEIN 70KDA"/>
    <property type="match status" value="1"/>
</dbReference>
<evidence type="ECO:0000256" key="1">
    <source>
        <dbReference type="ARBA" id="ARBA00007381"/>
    </source>
</evidence>
<gene>
    <name evidence="5" type="ORF">OLC1_LOCUS4094</name>
</gene>
<dbReference type="Gene3D" id="2.60.34.10">
    <property type="entry name" value="Substrate Binding Domain Of DNAk, Chain A, domain 1"/>
    <property type="match status" value="1"/>
</dbReference>
<dbReference type="Gene3D" id="3.90.640.10">
    <property type="entry name" value="Actin, Chain A, domain 4"/>
    <property type="match status" value="1"/>
</dbReference>
<evidence type="ECO:0000256" key="4">
    <source>
        <dbReference type="RuleBase" id="RU003322"/>
    </source>
</evidence>
<dbReference type="FunFam" id="3.30.30.30:FF:000001">
    <property type="entry name" value="heat shock 70 kDa protein-like"/>
    <property type="match status" value="1"/>
</dbReference>
<dbReference type="FunFam" id="3.90.640.10:FF:000002">
    <property type="entry name" value="Heat shock 70 kDa"/>
    <property type="match status" value="1"/>
</dbReference>
<dbReference type="Gene3D" id="3.30.30.30">
    <property type="match status" value="1"/>
</dbReference>
<proteinExistence type="inferred from homology"/>
<dbReference type="InterPro" id="IPR018181">
    <property type="entry name" value="Heat_shock_70_CS"/>
</dbReference>
<dbReference type="InterPro" id="IPR043129">
    <property type="entry name" value="ATPase_NBD"/>
</dbReference>
<evidence type="ECO:0000313" key="5">
    <source>
        <dbReference type="EMBL" id="CAI9092422.1"/>
    </source>
</evidence>
<keyword evidence="6" id="KW-1185">Reference proteome</keyword>
<dbReference type="SUPFAM" id="SSF53067">
    <property type="entry name" value="Actin-like ATPase domain"/>
    <property type="match status" value="2"/>
</dbReference>
<dbReference type="Gene3D" id="1.20.1270.10">
    <property type="match status" value="1"/>
</dbReference>
<evidence type="ECO:0000256" key="3">
    <source>
        <dbReference type="ARBA" id="ARBA00022840"/>
    </source>
</evidence>
<dbReference type="FunFam" id="2.60.34.10:FF:000012">
    <property type="entry name" value="Heat shock 70 kDa protein"/>
    <property type="match status" value="1"/>
</dbReference>
<protein>
    <submittedName>
        <fullName evidence="5">OLC1v1027651C1</fullName>
    </submittedName>
</protein>
<reference evidence="5" key="1">
    <citation type="submission" date="2023-03" db="EMBL/GenBank/DDBJ databases">
        <authorList>
            <person name="Julca I."/>
        </authorList>
    </citation>
    <scope>NUCLEOTIDE SEQUENCE</scope>
</reference>
<keyword evidence="2 4" id="KW-0547">Nucleotide-binding</keyword>
<dbReference type="PROSITE" id="PS00297">
    <property type="entry name" value="HSP70_1"/>
    <property type="match status" value="1"/>
</dbReference>
<dbReference type="Pfam" id="PF00012">
    <property type="entry name" value="HSP70"/>
    <property type="match status" value="1"/>
</dbReference>
<dbReference type="InterPro" id="IPR013126">
    <property type="entry name" value="Hsp_70_fam"/>
</dbReference>
<name>A0AAV1CAK1_OLDCO</name>
<organism evidence="5 6">
    <name type="scientific">Oldenlandia corymbosa var. corymbosa</name>
    <dbReference type="NCBI Taxonomy" id="529605"/>
    <lineage>
        <taxon>Eukaryota</taxon>
        <taxon>Viridiplantae</taxon>
        <taxon>Streptophyta</taxon>
        <taxon>Embryophyta</taxon>
        <taxon>Tracheophyta</taxon>
        <taxon>Spermatophyta</taxon>
        <taxon>Magnoliopsida</taxon>
        <taxon>eudicotyledons</taxon>
        <taxon>Gunneridae</taxon>
        <taxon>Pentapetalae</taxon>
        <taxon>asterids</taxon>
        <taxon>lamiids</taxon>
        <taxon>Gentianales</taxon>
        <taxon>Rubiaceae</taxon>
        <taxon>Rubioideae</taxon>
        <taxon>Spermacoceae</taxon>
        <taxon>Hedyotis-Oldenlandia complex</taxon>
        <taxon>Oldenlandia</taxon>
    </lineage>
</organism>
<accession>A0AAV1CAK1</accession>
<dbReference type="InterPro" id="IPR029048">
    <property type="entry name" value="HSP70_C_sf"/>
</dbReference>
<sequence length="626" mass="70033">MDSKVPRGPAVGIDLGTTYSCVAYLKDDRVEIITNDQGNRTTPSYVAFTETERMIGDAAYNQVALNPVNTVFDAKRLIGRKFADESVQSDMKLWPFEVISGINGRPMIVVTFKGEKKQFAPEEISSMVLIKMKQIAETYIGSEVKDAVITVPAYFDNSQRQATIDAGEIAGINVLHIINEPTAAAIAYGLDNHFSITGTRNVLVFDIGGGTFDISILTIKNGGIDVKATAGDTHLGGEDFDNRMLNHFIEEFKRRHNNKDISKNPKSIRRLRTACERAKRILSSSVETRIDIDYLFEGIDFSTIVTRSKFNELNADLFLKCIEIVEKCLTDAQMNKNAIDDVVMIGGCSRIPKLQQMLQELLNGKNLCRNINPDEAVAYGAAVQAAILSGQGNDRVQDFKIVEVTPLSLGIGLNGDVMKVLIPRNTTIPTRATTSLTTSIDNQTKMRLPVLEGERARSTDNNLLAEFVLSGIQIARRRVPQIEVIFDLQANGLLNVSARDKLMGNENSIAMKSGRLSRDEIDEMIKKSNKFKADDKKHRKKDKARRAFKDYICVITDSINGRDMSSDEKKKKVEDGIKEAFRWLDAAEEPAEVHEYEERMKEMKLIWEPISAEFCRESDVPCRREN</sequence>
<dbReference type="GO" id="GO:0005524">
    <property type="term" value="F:ATP binding"/>
    <property type="evidence" value="ECO:0007669"/>
    <property type="project" value="UniProtKB-KW"/>
</dbReference>
<dbReference type="Proteomes" id="UP001161247">
    <property type="component" value="Chromosome 1"/>
</dbReference>